<comment type="caution">
    <text evidence="2">The sequence shown here is derived from an EMBL/GenBank/DDBJ whole genome shotgun (WGS) entry which is preliminary data.</text>
</comment>
<protein>
    <submittedName>
        <fullName evidence="2">BgTH12-06216</fullName>
    </submittedName>
</protein>
<evidence type="ECO:0000313" key="3">
    <source>
        <dbReference type="Proteomes" id="UP000683417"/>
    </source>
</evidence>
<reference evidence="2" key="1">
    <citation type="submission" date="2020-10" db="EMBL/GenBank/DDBJ databases">
        <authorList>
            <person name="Muller C M."/>
        </authorList>
    </citation>
    <scope>NUCLEOTIDE SEQUENCE</scope>
    <source>
        <strain evidence="2">THUN-12</strain>
    </source>
</reference>
<evidence type="ECO:0000313" key="2">
    <source>
        <dbReference type="EMBL" id="CAD6504487.1"/>
    </source>
</evidence>
<organism evidence="2 3">
    <name type="scientific">Blumeria graminis f. sp. triticale</name>
    <dbReference type="NCBI Taxonomy" id="1689686"/>
    <lineage>
        <taxon>Eukaryota</taxon>
        <taxon>Fungi</taxon>
        <taxon>Dikarya</taxon>
        <taxon>Ascomycota</taxon>
        <taxon>Pezizomycotina</taxon>
        <taxon>Leotiomycetes</taxon>
        <taxon>Erysiphales</taxon>
        <taxon>Erysiphaceae</taxon>
        <taxon>Blumeria</taxon>
    </lineage>
</organism>
<name>A0A9W4GGD6_BLUGR</name>
<proteinExistence type="predicted"/>
<gene>
    <name evidence="2" type="ORF">BGTH12_LOCUS5845</name>
</gene>
<feature type="signal peptide" evidence="1">
    <location>
        <begin position="1"/>
        <end position="21"/>
    </location>
</feature>
<accession>A0A9W4GGD6</accession>
<dbReference type="Proteomes" id="UP000683417">
    <property type="component" value="Unassembled WGS sequence"/>
</dbReference>
<evidence type="ECO:0000256" key="1">
    <source>
        <dbReference type="SAM" id="SignalP"/>
    </source>
</evidence>
<keyword evidence="1" id="KW-0732">Signal</keyword>
<feature type="chain" id="PRO_5040926657" evidence="1">
    <location>
        <begin position="22"/>
        <end position="116"/>
    </location>
</feature>
<dbReference type="EMBL" id="CAJHIT010000008">
    <property type="protein sequence ID" value="CAD6504487.1"/>
    <property type="molecule type" value="Genomic_DNA"/>
</dbReference>
<dbReference type="AlphaFoldDB" id="A0A9W4GGD6"/>
<sequence>MRYLSAASVAAFSGLLWLAAADGHKSHFYCDPGQSVYIEDIERDEGSGYYTHAQPGDPTGRTGVPYMAHRSAWVGNNGETVPYLIQAYFEYPYYRVFKKVETGWKPCEYYEALVFE</sequence>